<evidence type="ECO:0000256" key="1">
    <source>
        <dbReference type="ARBA" id="ARBA00010928"/>
    </source>
</evidence>
<feature type="domain" description="GFO/IDH/MocA-like oxidoreductase" evidence="4">
    <location>
        <begin position="134"/>
        <end position="200"/>
    </location>
</feature>
<protein>
    <submittedName>
        <fullName evidence="5">Uncharacterized oxidoreductase YrbE</fullName>
    </submittedName>
</protein>
<organism evidence="5 6">
    <name type="scientific">Geodia barretti</name>
    <name type="common">Barrett's horny sponge</name>
    <dbReference type="NCBI Taxonomy" id="519541"/>
    <lineage>
        <taxon>Eukaryota</taxon>
        <taxon>Metazoa</taxon>
        <taxon>Porifera</taxon>
        <taxon>Demospongiae</taxon>
        <taxon>Heteroscleromorpha</taxon>
        <taxon>Tetractinellida</taxon>
        <taxon>Astrophorina</taxon>
        <taxon>Geodiidae</taxon>
        <taxon>Geodia</taxon>
    </lineage>
</organism>
<dbReference type="InterPro" id="IPR050463">
    <property type="entry name" value="Gfo/Idh/MocA_oxidrdct_glycsds"/>
</dbReference>
<keyword evidence="6" id="KW-1185">Reference proteome</keyword>
<name>A0AA35RI87_GEOBA</name>
<feature type="domain" description="Gfo/Idh/MocA-like oxidoreductase N-terminal" evidence="3">
    <location>
        <begin position="7"/>
        <end position="124"/>
    </location>
</feature>
<evidence type="ECO:0000256" key="2">
    <source>
        <dbReference type="ARBA" id="ARBA00023002"/>
    </source>
</evidence>
<dbReference type="Pfam" id="PF22725">
    <property type="entry name" value="GFO_IDH_MocA_C3"/>
    <property type="match status" value="1"/>
</dbReference>
<dbReference type="SUPFAM" id="SSF51735">
    <property type="entry name" value="NAD(P)-binding Rossmann-fold domains"/>
    <property type="match status" value="1"/>
</dbReference>
<dbReference type="InterPro" id="IPR000683">
    <property type="entry name" value="Gfo/Idh/MocA-like_OxRdtase_N"/>
</dbReference>
<proteinExistence type="inferred from homology"/>
<sequence length="205" mass="22133">MKMRTVKLGLIGAGGISGAHCRTLAEIDGAEIIAAADLVPANLERAQEQWDIKRTFTDYNEMLKMDEIEAVYVCTPTGVHAAPTVAALNAGKHVFCEKPMEATLDAAASMWRAAKENDKILMVGLKLRYSPQVIKAKEIVDAGTLGDIYYVETVADRRRGNPGGSFIRKATAGLGASADIGVYALDTALYLMGHPKPVAVSWYYL</sequence>
<comment type="caution">
    <text evidence="5">The sequence shown here is derived from an EMBL/GenBank/DDBJ whole genome shotgun (WGS) entry which is preliminary data.</text>
</comment>
<dbReference type="InterPro" id="IPR055170">
    <property type="entry name" value="GFO_IDH_MocA-like_dom"/>
</dbReference>
<dbReference type="InterPro" id="IPR036291">
    <property type="entry name" value="NAD(P)-bd_dom_sf"/>
</dbReference>
<dbReference type="GO" id="GO:0016491">
    <property type="term" value="F:oxidoreductase activity"/>
    <property type="evidence" value="ECO:0007669"/>
    <property type="project" value="UniProtKB-KW"/>
</dbReference>
<dbReference type="SUPFAM" id="SSF55347">
    <property type="entry name" value="Glyceraldehyde-3-phosphate dehydrogenase-like, C-terminal domain"/>
    <property type="match status" value="1"/>
</dbReference>
<dbReference type="Gene3D" id="3.30.360.10">
    <property type="entry name" value="Dihydrodipicolinate Reductase, domain 2"/>
    <property type="match status" value="1"/>
</dbReference>
<accession>A0AA35RI87</accession>
<comment type="similarity">
    <text evidence="1">Belongs to the Gfo/Idh/MocA family.</text>
</comment>
<dbReference type="Pfam" id="PF01408">
    <property type="entry name" value="GFO_IDH_MocA"/>
    <property type="match status" value="1"/>
</dbReference>
<dbReference type="AlphaFoldDB" id="A0AA35RI87"/>
<dbReference type="GO" id="GO:0000166">
    <property type="term" value="F:nucleotide binding"/>
    <property type="evidence" value="ECO:0007669"/>
    <property type="project" value="InterPro"/>
</dbReference>
<dbReference type="Gene3D" id="3.40.50.720">
    <property type="entry name" value="NAD(P)-binding Rossmann-like Domain"/>
    <property type="match status" value="1"/>
</dbReference>
<reference evidence="5" key="1">
    <citation type="submission" date="2023-03" db="EMBL/GenBank/DDBJ databases">
        <authorList>
            <person name="Steffen K."/>
            <person name="Cardenas P."/>
        </authorList>
    </citation>
    <scope>NUCLEOTIDE SEQUENCE</scope>
</reference>
<dbReference type="PANTHER" id="PTHR43818">
    <property type="entry name" value="BCDNA.GH03377"/>
    <property type="match status" value="1"/>
</dbReference>
<evidence type="ECO:0000259" key="3">
    <source>
        <dbReference type="Pfam" id="PF01408"/>
    </source>
</evidence>
<evidence type="ECO:0000313" key="5">
    <source>
        <dbReference type="EMBL" id="CAI8011954.1"/>
    </source>
</evidence>
<evidence type="ECO:0000313" key="6">
    <source>
        <dbReference type="Proteomes" id="UP001174909"/>
    </source>
</evidence>
<keyword evidence="2" id="KW-0560">Oxidoreductase</keyword>
<evidence type="ECO:0000259" key="4">
    <source>
        <dbReference type="Pfam" id="PF22725"/>
    </source>
</evidence>
<dbReference type="PANTHER" id="PTHR43818:SF11">
    <property type="entry name" value="BCDNA.GH03377"/>
    <property type="match status" value="1"/>
</dbReference>
<gene>
    <name evidence="5" type="ORF">GBAR_LOCUS7673</name>
</gene>
<dbReference type="Proteomes" id="UP001174909">
    <property type="component" value="Unassembled WGS sequence"/>
</dbReference>
<dbReference type="EMBL" id="CASHTH010001138">
    <property type="protein sequence ID" value="CAI8011954.1"/>
    <property type="molecule type" value="Genomic_DNA"/>
</dbReference>